<dbReference type="InterPro" id="IPR011042">
    <property type="entry name" value="6-blade_b-propeller_TolB-like"/>
</dbReference>
<gene>
    <name evidence="1" type="ORF">MGAL_10B006682</name>
</gene>
<organism evidence="1 2">
    <name type="scientific">Mytilus galloprovincialis</name>
    <name type="common">Mediterranean mussel</name>
    <dbReference type="NCBI Taxonomy" id="29158"/>
    <lineage>
        <taxon>Eukaryota</taxon>
        <taxon>Metazoa</taxon>
        <taxon>Spiralia</taxon>
        <taxon>Lophotrochozoa</taxon>
        <taxon>Mollusca</taxon>
        <taxon>Bivalvia</taxon>
        <taxon>Autobranchia</taxon>
        <taxon>Pteriomorphia</taxon>
        <taxon>Mytilida</taxon>
        <taxon>Mytiloidea</taxon>
        <taxon>Mytilidae</taxon>
        <taxon>Mytilinae</taxon>
        <taxon>Mytilus</taxon>
    </lineage>
</organism>
<reference evidence="1" key="1">
    <citation type="submission" date="2018-11" db="EMBL/GenBank/DDBJ databases">
        <authorList>
            <person name="Alioto T."/>
            <person name="Alioto T."/>
        </authorList>
    </citation>
    <scope>NUCLEOTIDE SEQUENCE</scope>
</reference>
<proteinExistence type="predicted"/>
<dbReference type="EMBL" id="UYJE01006912">
    <property type="protein sequence ID" value="VDI50144.1"/>
    <property type="molecule type" value="Genomic_DNA"/>
</dbReference>
<dbReference type="AlphaFoldDB" id="A0A8B6FIC0"/>
<dbReference type="OrthoDB" id="6148277at2759"/>
<keyword evidence="2" id="KW-1185">Reference proteome</keyword>
<sequence length="96" mass="10825">MDGTTIWSFKDDTVIANPRGIAVEDMENVYITNGDQNNVTVISPDRTQSKQLLSQADGLKIPTATQYDRKQNRLLVANYVEKAFLFDISYLNKAII</sequence>
<dbReference type="SUPFAM" id="SSF101898">
    <property type="entry name" value="NHL repeat"/>
    <property type="match status" value="1"/>
</dbReference>
<protein>
    <submittedName>
        <fullName evidence="1">Uncharacterized protein</fullName>
    </submittedName>
</protein>
<dbReference type="Gene3D" id="2.120.10.30">
    <property type="entry name" value="TolB, C-terminal domain"/>
    <property type="match status" value="1"/>
</dbReference>
<accession>A0A8B6FIC0</accession>
<comment type="caution">
    <text evidence="1">The sequence shown here is derived from an EMBL/GenBank/DDBJ whole genome shotgun (WGS) entry which is preliminary data.</text>
</comment>
<dbReference type="Proteomes" id="UP000596742">
    <property type="component" value="Unassembled WGS sequence"/>
</dbReference>
<name>A0A8B6FIC0_MYTGA</name>
<evidence type="ECO:0000313" key="2">
    <source>
        <dbReference type="Proteomes" id="UP000596742"/>
    </source>
</evidence>
<evidence type="ECO:0000313" key="1">
    <source>
        <dbReference type="EMBL" id="VDI50144.1"/>
    </source>
</evidence>